<comment type="caution">
    <text evidence="10">The sequence shown here is derived from an EMBL/GenBank/DDBJ whole genome shotgun (WGS) entry which is preliminary data.</text>
</comment>
<dbReference type="PANTHER" id="PTHR38686:SF1">
    <property type="entry name" value="APOLIPOPROTEIN N-ACYLTRANSFERASE"/>
    <property type="match status" value="1"/>
</dbReference>
<feature type="transmembrane region" description="Helical" evidence="8">
    <location>
        <begin position="12"/>
        <end position="27"/>
    </location>
</feature>
<sequence>MNVEIIKKIQPVTLSILSALLLSISLPPSNYPYLAWISFIPFFIALDNQHNLKSTTILGFLYGAIFSIITFYGIGEIKVFLYALFYFSFYVSIFAIGIVIVNRRAKLYSFLFFSSLWWTSLEYMRTIGNLSFPTNIALSQYKFPFLIQIASITGSYGVSFLIMLCNSCLFIVCKYFYNRIERFYLLRMLYIANGHINKSAKLLGLETKVFKRKLQDCCSSKDIVYTLLYIIPIIMVFIGYGGVSLSKKEEILSINVSIIQGSIPDWLYGLEKWDEKYSKIIETTYLELTSTAIKKNDSSIIIWPETPIHRQIMKISYLKNMLLEFSKAGNNFFIVGSPRIDIKRNCKYNSVFVLSPKGNIIDYYDKTKLVPFVEHFFTPSNEVKIIHASEKLKLGINICFESTYPSISRNAVKKGANLLIISTNDTCLKKTKMSYCHAANAVFRAVENRRYVIRAAQSGISMVINPYGRILKQSELFKQCVLSGKVGLQEELTFYTKFGDLFCYLCIGLSIIFILKSASNRTTE</sequence>
<protein>
    <recommendedName>
        <fullName evidence="8">Apolipoprotein N-acyltransferase</fullName>
        <shortName evidence="8">ALP N-acyltransferase</shortName>
        <ecNumber evidence="8">2.3.1.269</ecNumber>
    </recommendedName>
</protein>
<dbReference type="UniPathway" id="UPA00666"/>
<evidence type="ECO:0000259" key="9">
    <source>
        <dbReference type="PROSITE" id="PS50263"/>
    </source>
</evidence>
<dbReference type="Proteomes" id="UP000229297">
    <property type="component" value="Unassembled WGS sequence"/>
</dbReference>
<dbReference type="AlphaFoldDB" id="A0A2M7JC99"/>
<evidence type="ECO:0000256" key="4">
    <source>
        <dbReference type="ARBA" id="ARBA00022692"/>
    </source>
</evidence>
<dbReference type="Pfam" id="PF20154">
    <property type="entry name" value="LNT_N"/>
    <property type="match status" value="1"/>
</dbReference>
<dbReference type="SUPFAM" id="SSF56317">
    <property type="entry name" value="Carbon-nitrogen hydrolase"/>
    <property type="match status" value="1"/>
</dbReference>
<comment type="similarity">
    <text evidence="8">Belongs to the CN hydrolase family. Apolipoprotein N-acyltransferase subfamily.</text>
</comment>
<feature type="transmembrane region" description="Helical" evidence="8">
    <location>
        <begin position="80"/>
        <end position="100"/>
    </location>
</feature>
<dbReference type="GO" id="GO:0016410">
    <property type="term" value="F:N-acyltransferase activity"/>
    <property type="evidence" value="ECO:0007669"/>
    <property type="project" value="UniProtKB-UniRule"/>
</dbReference>
<keyword evidence="3 8" id="KW-0808">Transferase</keyword>
<comment type="catalytic activity">
    <reaction evidence="8">
        <text>N-terminal S-1,2-diacyl-sn-glyceryl-L-cysteinyl-[lipoprotein] + a glycerophospholipid = N-acyl-S-1,2-diacyl-sn-glyceryl-L-cysteinyl-[lipoprotein] + a 2-acyl-sn-glycero-3-phospholipid + H(+)</text>
        <dbReference type="Rhea" id="RHEA:48228"/>
        <dbReference type="Rhea" id="RHEA-COMP:14681"/>
        <dbReference type="Rhea" id="RHEA-COMP:14684"/>
        <dbReference type="ChEBI" id="CHEBI:15378"/>
        <dbReference type="ChEBI" id="CHEBI:136912"/>
        <dbReference type="ChEBI" id="CHEBI:140656"/>
        <dbReference type="ChEBI" id="CHEBI:140657"/>
        <dbReference type="ChEBI" id="CHEBI:140660"/>
        <dbReference type="EC" id="2.3.1.269"/>
    </reaction>
</comment>
<proteinExistence type="inferred from homology"/>
<dbReference type="HAMAP" id="MF_01148">
    <property type="entry name" value="Lnt"/>
    <property type="match status" value="1"/>
</dbReference>
<feature type="domain" description="CN hydrolase" evidence="9">
    <location>
        <begin position="254"/>
        <end position="488"/>
    </location>
</feature>
<evidence type="ECO:0000313" key="11">
    <source>
        <dbReference type="Proteomes" id="UP000229297"/>
    </source>
</evidence>
<evidence type="ECO:0000256" key="8">
    <source>
        <dbReference type="HAMAP-Rule" id="MF_01148"/>
    </source>
</evidence>
<name>A0A2M7JC99_9BACT</name>
<keyword evidence="6 8" id="KW-0472">Membrane</keyword>
<dbReference type="Pfam" id="PF00795">
    <property type="entry name" value="CN_hydrolase"/>
    <property type="match status" value="1"/>
</dbReference>
<evidence type="ECO:0000256" key="2">
    <source>
        <dbReference type="ARBA" id="ARBA00022475"/>
    </source>
</evidence>
<evidence type="ECO:0000313" key="10">
    <source>
        <dbReference type="EMBL" id="PIX16983.1"/>
    </source>
</evidence>
<dbReference type="Gene3D" id="3.60.110.10">
    <property type="entry name" value="Carbon-nitrogen hydrolase"/>
    <property type="match status" value="1"/>
</dbReference>
<feature type="transmembrane region" description="Helical" evidence="8">
    <location>
        <begin position="145"/>
        <end position="177"/>
    </location>
</feature>
<evidence type="ECO:0000256" key="1">
    <source>
        <dbReference type="ARBA" id="ARBA00004651"/>
    </source>
</evidence>
<comment type="pathway">
    <text evidence="8">Protein modification; lipoprotein biosynthesis (N-acyl transfer).</text>
</comment>
<evidence type="ECO:0000256" key="7">
    <source>
        <dbReference type="ARBA" id="ARBA00023315"/>
    </source>
</evidence>
<gene>
    <name evidence="8" type="primary">lnt</name>
    <name evidence="10" type="ORF">COZ71_05695</name>
</gene>
<comment type="function">
    <text evidence="8">Catalyzes the phospholipid dependent N-acylation of the N-terminal cysteine of apolipoprotein, the last step in lipoprotein maturation.</text>
</comment>
<dbReference type="InterPro" id="IPR004563">
    <property type="entry name" value="Apolipo_AcylTrfase"/>
</dbReference>
<feature type="transmembrane region" description="Helical" evidence="8">
    <location>
        <begin position="223"/>
        <end position="243"/>
    </location>
</feature>
<feature type="transmembrane region" description="Helical" evidence="8">
    <location>
        <begin position="56"/>
        <end position="74"/>
    </location>
</feature>
<dbReference type="PROSITE" id="PS50263">
    <property type="entry name" value="CN_HYDROLASE"/>
    <property type="match status" value="1"/>
</dbReference>
<dbReference type="EC" id="2.3.1.269" evidence="8"/>
<feature type="transmembrane region" description="Helical" evidence="8">
    <location>
        <begin position="494"/>
        <end position="515"/>
    </location>
</feature>
<keyword evidence="4 8" id="KW-0812">Transmembrane</keyword>
<reference evidence="11" key="1">
    <citation type="submission" date="2017-09" db="EMBL/GenBank/DDBJ databases">
        <title>Depth-based differentiation of microbial function through sediment-hosted aquifers and enrichment of novel symbionts in the deep terrestrial subsurface.</title>
        <authorList>
            <person name="Probst A.J."/>
            <person name="Ladd B."/>
            <person name="Jarett J.K."/>
            <person name="Geller-Mcgrath D.E."/>
            <person name="Sieber C.M.K."/>
            <person name="Emerson J.B."/>
            <person name="Anantharaman K."/>
            <person name="Thomas B.C."/>
            <person name="Malmstrom R."/>
            <person name="Stieglmeier M."/>
            <person name="Klingl A."/>
            <person name="Woyke T."/>
            <person name="Ryan C.M."/>
            <person name="Banfield J.F."/>
        </authorList>
    </citation>
    <scope>NUCLEOTIDE SEQUENCE [LARGE SCALE GENOMIC DNA]</scope>
</reference>
<dbReference type="GO" id="GO:0005886">
    <property type="term" value="C:plasma membrane"/>
    <property type="evidence" value="ECO:0007669"/>
    <property type="project" value="UniProtKB-SubCell"/>
</dbReference>
<evidence type="ECO:0000256" key="6">
    <source>
        <dbReference type="ARBA" id="ARBA00023136"/>
    </source>
</evidence>
<dbReference type="CDD" id="cd07571">
    <property type="entry name" value="ALP_N-acyl_transferase"/>
    <property type="match status" value="1"/>
</dbReference>
<dbReference type="GO" id="GO:0042158">
    <property type="term" value="P:lipoprotein biosynthetic process"/>
    <property type="evidence" value="ECO:0007669"/>
    <property type="project" value="UniProtKB-UniRule"/>
</dbReference>
<accession>A0A2M7JC99</accession>
<keyword evidence="5 8" id="KW-1133">Transmembrane helix</keyword>
<evidence type="ECO:0000256" key="5">
    <source>
        <dbReference type="ARBA" id="ARBA00022989"/>
    </source>
</evidence>
<evidence type="ECO:0000256" key="3">
    <source>
        <dbReference type="ARBA" id="ARBA00022679"/>
    </source>
</evidence>
<keyword evidence="7 8" id="KW-0012">Acyltransferase</keyword>
<dbReference type="InterPro" id="IPR036526">
    <property type="entry name" value="C-N_Hydrolase_sf"/>
</dbReference>
<dbReference type="EMBL" id="PFIC01000159">
    <property type="protein sequence ID" value="PIX16983.1"/>
    <property type="molecule type" value="Genomic_DNA"/>
</dbReference>
<comment type="subcellular location">
    <subcellularLocation>
        <location evidence="1 8">Cell membrane</location>
        <topology evidence="1 8">Multi-pass membrane protein</topology>
    </subcellularLocation>
</comment>
<keyword evidence="2 8" id="KW-1003">Cell membrane</keyword>
<dbReference type="PANTHER" id="PTHR38686">
    <property type="entry name" value="APOLIPOPROTEIN N-ACYLTRANSFERASE"/>
    <property type="match status" value="1"/>
</dbReference>
<dbReference type="InterPro" id="IPR003010">
    <property type="entry name" value="C-N_Hydrolase"/>
</dbReference>
<dbReference type="InterPro" id="IPR045378">
    <property type="entry name" value="LNT_N"/>
</dbReference>
<organism evidence="10 11">
    <name type="scientific">Candidatus Desantisbacteria bacterium CG_4_8_14_3_um_filter_40_12</name>
    <dbReference type="NCBI Taxonomy" id="1974545"/>
    <lineage>
        <taxon>Bacteria</taxon>
        <taxon>Candidatus Desantisiibacteriota</taxon>
    </lineage>
</organism>